<protein>
    <recommendedName>
        <fullName evidence="7">Phospholipid-binding lipoprotein MlaA</fullName>
    </recommendedName>
</protein>
<reference evidence="5" key="1">
    <citation type="journal article" date="2014" name="Int. J. Syst. Evol. Microbiol.">
        <title>Complete genome sequence of Corynebacterium casei LMG S-19264T (=DSM 44701T), isolated from a smear-ripened cheese.</title>
        <authorList>
            <consortium name="US DOE Joint Genome Institute (JGI-PGF)"/>
            <person name="Walter F."/>
            <person name="Albersmeier A."/>
            <person name="Kalinowski J."/>
            <person name="Ruckert C."/>
        </authorList>
    </citation>
    <scope>NUCLEOTIDE SEQUENCE</scope>
    <source>
        <strain evidence="5">KCTC 22169</strain>
    </source>
</reference>
<dbReference type="Pfam" id="PF04333">
    <property type="entry name" value="MlaA"/>
    <property type="match status" value="1"/>
</dbReference>
<keyword evidence="6" id="KW-1185">Reference proteome</keyword>
<dbReference type="EMBL" id="BMXR01000004">
    <property type="protein sequence ID" value="GGX50899.1"/>
    <property type="molecule type" value="Genomic_DNA"/>
</dbReference>
<name>A0A918K5T9_9GAMM</name>
<feature type="compositionally biased region" description="Acidic residues" evidence="3">
    <location>
        <begin position="245"/>
        <end position="255"/>
    </location>
</feature>
<dbReference type="InterPro" id="IPR007428">
    <property type="entry name" value="MlaA"/>
</dbReference>
<dbReference type="GO" id="GO:0016020">
    <property type="term" value="C:membrane"/>
    <property type="evidence" value="ECO:0007669"/>
    <property type="project" value="InterPro"/>
</dbReference>
<dbReference type="AlphaFoldDB" id="A0A918K5T9"/>
<feature type="region of interest" description="Disordered" evidence="3">
    <location>
        <begin position="234"/>
        <end position="255"/>
    </location>
</feature>
<evidence type="ECO:0000256" key="4">
    <source>
        <dbReference type="SAM" id="SignalP"/>
    </source>
</evidence>
<dbReference type="PANTHER" id="PTHR30035:SF3">
    <property type="entry name" value="INTERMEMBRANE PHOSPHOLIPID TRANSPORT SYSTEM LIPOPROTEIN MLAA"/>
    <property type="match status" value="1"/>
</dbReference>
<keyword evidence="2 4" id="KW-0732">Signal</keyword>
<dbReference type="PRINTS" id="PR01805">
    <property type="entry name" value="VACJLIPOPROT"/>
</dbReference>
<evidence type="ECO:0000256" key="2">
    <source>
        <dbReference type="ARBA" id="ARBA00022729"/>
    </source>
</evidence>
<comment type="caution">
    <text evidence="5">The sequence shown here is derived from an EMBL/GenBank/DDBJ whole genome shotgun (WGS) entry which is preliminary data.</text>
</comment>
<feature type="chain" id="PRO_5037195272" description="Phospholipid-binding lipoprotein MlaA" evidence="4">
    <location>
        <begin position="27"/>
        <end position="255"/>
    </location>
</feature>
<feature type="signal peptide" evidence="4">
    <location>
        <begin position="1"/>
        <end position="26"/>
    </location>
</feature>
<evidence type="ECO:0000256" key="3">
    <source>
        <dbReference type="SAM" id="MobiDB-lite"/>
    </source>
</evidence>
<evidence type="ECO:0000313" key="6">
    <source>
        <dbReference type="Proteomes" id="UP000626148"/>
    </source>
</evidence>
<dbReference type="GO" id="GO:0120010">
    <property type="term" value="P:intermembrane phospholipid transfer"/>
    <property type="evidence" value="ECO:0007669"/>
    <property type="project" value="TreeGrafter"/>
</dbReference>
<evidence type="ECO:0008006" key="7">
    <source>
        <dbReference type="Google" id="ProtNLM"/>
    </source>
</evidence>
<comment type="similarity">
    <text evidence="1">Belongs to the MlaA family.</text>
</comment>
<organism evidence="5 6">
    <name type="scientific">Saccharospirillum salsuginis</name>
    <dbReference type="NCBI Taxonomy" id="418750"/>
    <lineage>
        <taxon>Bacteria</taxon>
        <taxon>Pseudomonadati</taxon>
        <taxon>Pseudomonadota</taxon>
        <taxon>Gammaproteobacteria</taxon>
        <taxon>Oceanospirillales</taxon>
        <taxon>Saccharospirillaceae</taxon>
        <taxon>Saccharospirillum</taxon>
    </lineage>
</organism>
<evidence type="ECO:0000313" key="5">
    <source>
        <dbReference type="EMBL" id="GGX50899.1"/>
    </source>
</evidence>
<dbReference type="Proteomes" id="UP000626148">
    <property type="component" value="Unassembled WGS sequence"/>
</dbReference>
<dbReference type="PANTHER" id="PTHR30035">
    <property type="entry name" value="LIPOPROTEIN VACJ-RELATED"/>
    <property type="match status" value="1"/>
</dbReference>
<dbReference type="RefSeq" id="WP_189608182.1">
    <property type="nucleotide sequence ID" value="NZ_BMXR01000004.1"/>
</dbReference>
<accession>A0A918K5T9</accession>
<evidence type="ECO:0000256" key="1">
    <source>
        <dbReference type="ARBA" id="ARBA00010634"/>
    </source>
</evidence>
<reference evidence="5" key="2">
    <citation type="submission" date="2020-09" db="EMBL/GenBank/DDBJ databases">
        <authorList>
            <person name="Sun Q."/>
            <person name="Kim S."/>
        </authorList>
    </citation>
    <scope>NUCLEOTIDE SEQUENCE</scope>
    <source>
        <strain evidence="5">KCTC 22169</strain>
    </source>
</reference>
<gene>
    <name evidence="5" type="ORF">GCM10007392_17630</name>
</gene>
<proteinExistence type="inferred from homology"/>
<sequence>MLKWTQFPRRLLVVCIVLSSPVGFNAAWAASDKDPLEPVNRAVFVFNDAIDQAVLKPVSEVYTQFTPDPFERGVRNFFGNIGEVRNATNNLFQGKWKATLSSSGRFMINTTVGIGGLFDVATKIGLPVEREDFGQTLGRWGVPTGPYLVVPIVGPSTLRDGSGTLADVWLSPLQYTELNVLERGGLAALDGIQTRADLLASEGLLSGDKYLVIREAYLSKREYDVQDGQSLSDSFIDSTDRKEDVDEEGFVDESF</sequence>